<comment type="caution">
    <text evidence="2">The sequence shown here is derived from an EMBL/GenBank/DDBJ whole genome shotgun (WGS) entry which is preliminary data.</text>
</comment>
<evidence type="ECO:0000313" key="2">
    <source>
        <dbReference type="EMBL" id="MQL93591.1"/>
    </source>
</evidence>
<name>A0A843VAW8_COLES</name>
<accession>A0A843VAW8</accession>
<evidence type="ECO:0000256" key="1">
    <source>
        <dbReference type="SAM" id="MobiDB-lite"/>
    </source>
</evidence>
<dbReference type="Proteomes" id="UP000652761">
    <property type="component" value="Unassembled WGS sequence"/>
</dbReference>
<organism evidence="2 3">
    <name type="scientific">Colocasia esculenta</name>
    <name type="common">Wild taro</name>
    <name type="synonym">Arum esculentum</name>
    <dbReference type="NCBI Taxonomy" id="4460"/>
    <lineage>
        <taxon>Eukaryota</taxon>
        <taxon>Viridiplantae</taxon>
        <taxon>Streptophyta</taxon>
        <taxon>Embryophyta</taxon>
        <taxon>Tracheophyta</taxon>
        <taxon>Spermatophyta</taxon>
        <taxon>Magnoliopsida</taxon>
        <taxon>Liliopsida</taxon>
        <taxon>Araceae</taxon>
        <taxon>Aroideae</taxon>
        <taxon>Colocasieae</taxon>
        <taxon>Colocasia</taxon>
    </lineage>
</organism>
<dbReference type="AlphaFoldDB" id="A0A843VAW8"/>
<protein>
    <submittedName>
        <fullName evidence="2">Uncharacterized protein</fullName>
    </submittedName>
</protein>
<dbReference type="EMBL" id="NMUH01001578">
    <property type="protein sequence ID" value="MQL93591.1"/>
    <property type="molecule type" value="Genomic_DNA"/>
</dbReference>
<proteinExistence type="predicted"/>
<sequence length="154" mass="16816">MQAVVVSRAGLRRLSVLQADGSVAEKGEAFWPLTSSNTPSPFSLQPPLISSVCYFAHPNPAPYPLSLSLSLWLQRGPNGREQKSVAPFNGHLLLWELADRSQIREGRRESGGGEREDLCRSASHGERREVRSAGCYQAAAVAARTAPDQYIARD</sequence>
<evidence type="ECO:0000313" key="3">
    <source>
        <dbReference type="Proteomes" id="UP000652761"/>
    </source>
</evidence>
<gene>
    <name evidence="2" type="ORF">Taro_026241</name>
</gene>
<feature type="region of interest" description="Disordered" evidence="1">
    <location>
        <begin position="105"/>
        <end position="130"/>
    </location>
</feature>
<reference evidence="2" key="1">
    <citation type="submission" date="2017-07" db="EMBL/GenBank/DDBJ databases">
        <title>Taro Niue Genome Assembly and Annotation.</title>
        <authorList>
            <person name="Atibalentja N."/>
            <person name="Keating K."/>
            <person name="Fields C.J."/>
        </authorList>
    </citation>
    <scope>NUCLEOTIDE SEQUENCE</scope>
    <source>
        <strain evidence="2">Niue_2</strain>
        <tissue evidence="2">Leaf</tissue>
    </source>
</reference>
<keyword evidence="3" id="KW-1185">Reference proteome</keyword>